<sequence length="336" mass="38141">MSDYFPNFDELEAFINAKESLLPYYAQDYFDPMGFYPYDAHDYFDPMESFDHGATASFALPSEPSHLPQTDWALGANGYNPVYDTGNSLAGVDMAEMPYIPDIPGDHFYGTGPPVQHAFTQGTALLEPNNGSHVYPAFLNHSYTEFGHPTDLILTGQPYFSADMIGMGAERHADGNGFKRKDHLRQHLRAFHKFNAEELSELRRSRRGIYDAPKTCPHSGCFGYRDEHFHALEAAEQYKDRPFDGQKDFNEHMKKIHDETPFPCSISGCDRVGAKGYLRQKALVDHHKKKHPELEAYVPQPQSQGDAARIQCLFPGCARLFKRSYMSDHMISHTFP</sequence>
<reference evidence="3" key="1">
    <citation type="journal article" date="2011" name="PLoS Pathog.">
        <title>Comparative genomics yields insights into niche adaptation of plant vascular wilt pathogens.</title>
        <authorList>
            <person name="Klosterman S.J."/>
            <person name="Subbarao K.V."/>
            <person name="Kang S."/>
            <person name="Veronese P."/>
            <person name="Gold S.E."/>
            <person name="Thomma B.P.H.J."/>
            <person name="Chen Z."/>
            <person name="Henrissat B."/>
            <person name="Lee Y.-H."/>
            <person name="Park J."/>
            <person name="Garcia-Pedrajas M.D."/>
            <person name="Barbara D.J."/>
            <person name="Anchieta A."/>
            <person name="de Jonge R."/>
            <person name="Santhanam P."/>
            <person name="Maruthachalam K."/>
            <person name="Atallah Z."/>
            <person name="Amyotte S.G."/>
            <person name="Paz Z."/>
            <person name="Inderbitzin P."/>
            <person name="Hayes R.J."/>
            <person name="Heiman D.I."/>
            <person name="Young S."/>
            <person name="Zeng Q."/>
            <person name="Engels R."/>
            <person name="Galagan J."/>
            <person name="Cuomo C.A."/>
            <person name="Dobinson K.F."/>
            <person name="Ma L.-J."/>
        </authorList>
    </citation>
    <scope>NUCLEOTIDE SEQUENCE [LARGE SCALE GENOMIC DNA]</scope>
    <source>
        <strain evidence="3">VaMs.102 / ATCC MYA-4576 / FGSC 10136</strain>
    </source>
</reference>
<dbReference type="EMBL" id="DS985216">
    <property type="protein sequence ID" value="EEY16954.1"/>
    <property type="molecule type" value="Genomic_DNA"/>
</dbReference>
<dbReference type="HOGENOM" id="CLU_826903_0_0_1"/>
<organism evidence="3">
    <name type="scientific">Verticillium alfalfae (strain VaMs.102 / ATCC MYA-4576 / FGSC 10136)</name>
    <name type="common">Verticillium wilt of alfalfa</name>
    <name type="synonym">Verticillium albo-atrum</name>
    <dbReference type="NCBI Taxonomy" id="526221"/>
    <lineage>
        <taxon>Eukaryota</taxon>
        <taxon>Fungi</taxon>
        <taxon>Dikarya</taxon>
        <taxon>Ascomycota</taxon>
        <taxon>Pezizomycotina</taxon>
        <taxon>Sordariomycetes</taxon>
        <taxon>Hypocreomycetidae</taxon>
        <taxon>Glomerellales</taxon>
        <taxon>Plectosphaerellaceae</taxon>
        <taxon>Verticillium</taxon>
    </lineage>
</organism>
<dbReference type="OrthoDB" id="2687452at2759"/>
<evidence type="ECO:0000313" key="2">
    <source>
        <dbReference type="EMBL" id="EEY16954.1"/>
    </source>
</evidence>
<feature type="domain" description="C2H2-type" evidence="1">
    <location>
        <begin position="310"/>
        <end position="333"/>
    </location>
</feature>
<dbReference type="SMART" id="SM00355">
    <property type="entry name" value="ZnF_C2H2"/>
    <property type="match status" value="3"/>
</dbReference>
<proteinExistence type="predicted"/>
<dbReference type="KEGG" id="val:VDBG_03063"/>
<dbReference type="InterPro" id="IPR013087">
    <property type="entry name" value="Znf_C2H2_type"/>
</dbReference>
<dbReference type="RefSeq" id="XP_003006924.1">
    <property type="nucleotide sequence ID" value="XM_003006878.1"/>
</dbReference>
<dbReference type="GeneID" id="9533074"/>
<accession>C9SCY9</accession>
<evidence type="ECO:0000313" key="3">
    <source>
        <dbReference type="Proteomes" id="UP000008698"/>
    </source>
</evidence>
<feature type="domain" description="C2H2-type" evidence="1">
    <location>
        <begin position="262"/>
        <end position="291"/>
    </location>
</feature>
<dbReference type="eggNOG" id="ENOG502T2HB">
    <property type="taxonomic scope" value="Eukaryota"/>
</dbReference>
<dbReference type="AlphaFoldDB" id="C9SCY9"/>
<protein>
    <recommendedName>
        <fullName evidence="1">C2H2-type domain-containing protein</fullName>
    </recommendedName>
</protein>
<gene>
    <name evidence="2" type="ORF">VDBG_03063</name>
</gene>
<feature type="domain" description="C2H2-type" evidence="1">
    <location>
        <begin position="214"/>
        <end position="257"/>
    </location>
</feature>
<evidence type="ECO:0000259" key="1">
    <source>
        <dbReference type="SMART" id="SM00355"/>
    </source>
</evidence>
<keyword evidence="3" id="KW-1185">Reference proteome</keyword>
<name>C9SCY9_VERA1</name>
<dbReference type="Proteomes" id="UP000008698">
    <property type="component" value="Unassembled WGS sequence"/>
</dbReference>